<comment type="similarity">
    <text evidence="2 6">Belongs to the peroxisomal membrane protein PXMP2/4 family.</text>
</comment>
<sequence>SLGNLKMRIIFVKFREISQKYPIVRGMASYSIIWPTANLLQQKIMGKEEFNYTEAVRFSLYGGLYVAPTLFCWLKCASHFWPKADLKSAIIKALIEQVTYGPAAMCSFFFGMSLLELKPVSECIDEVKIKFWPTYKIAICIWPILQTINFILIPERNRVVYVSVCSLIWTCFLAYMKSLEAKHKQKELINITNVNSKIISESKTQTNERVNHMQIPLLR</sequence>
<organism evidence="7 8">
    <name type="scientific">Cyphomyrmex costatus</name>
    <dbReference type="NCBI Taxonomy" id="456900"/>
    <lineage>
        <taxon>Eukaryota</taxon>
        <taxon>Metazoa</taxon>
        <taxon>Ecdysozoa</taxon>
        <taxon>Arthropoda</taxon>
        <taxon>Hexapoda</taxon>
        <taxon>Insecta</taxon>
        <taxon>Pterygota</taxon>
        <taxon>Neoptera</taxon>
        <taxon>Endopterygota</taxon>
        <taxon>Hymenoptera</taxon>
        <taxon>Apocrita</taxon>
        <taxon>Aculeata</taxon>
        <taxon>Formicoidea</taxon>
        <taxon>Formicidae</taxon>
        <taxon>Myrmicinae</taxon>
        <taxon>Cyphomyrmex</taxon>
    </lineage>
</organism>
<keyword evidence="3 6" id="KW-0812">Transmembrane</keyword>
<dbReference type="STRING" id="456900.A0A195D2Q0"/>
<feature type="transmembrane region" description="Helical" evidence="6">
    <location>
        <begin position="159"/>
        <end position="176"/>
    </location>
</feature>
<reference evidence="7 8" key="1">
    <citation type="submission" date="2016-03" db="EMBL/GenBank/DDBJ databases">
        <title>Cyphomyrmex costatus WGS genome.</title>
        <authorList>
            <person name="Nygaard S."/>
            <person name="Hu H."/>
            <person name="Boomsma J."/>
            <person name="Zhang G."/>
        </authorList>
    </citation>
    <scope>NUCLEOTIDE SEQUENCE [LARGE SCALE GENOMIC DNA]</scope>
    <source>
        <strain evidence="7">MS0001</strain>
        <tissue evidence="7">Whole body</tissue>
    </source>
</reference>
<dbReference type="EMBL" id="KQ976973">
    <property type="protein sequence ID" value="KYN06644.1"/>
    <property type="molecule type" value="Genomic_DNA"/>
</dbReference>
<evidence type="ECO:0000256" key="2">
    <source>
        <dbReference type="ARBA" id="ARBA00006824"/>
    </source>
</evidence>
<dbReference type="InterPro" id="IPR007248">
    <property type="entry name" value="Mpv17_PMP22"/>
</dbReference>
<keyword evidence="8" id="KW-1185">Reference proteome</keyword>
<keyword evidence="4 6" id="KW-1133">Transmembrane helix</keyword>
<name>A0A195D2Q0_9HYME</name>
<feature type="non-terminal residue" evidence="7">
    <location>
        <position position="1"/>
    </location>
</feature>
<proteinExistence type="inferred from homology"/>
<dbReference type="GO" id="GO:0016020">
    <property type="term" value="C:membrane"/>
    <property type="evidence" value="ECO:0007669"/>
    <property type="project" value="UniProtKB-SubCell"/>
</dbReference>
<dbReference type="PANTHER" id="PTHR11266">
    <property type="entry name" value="PEROXISOMAL MEMBRANE PROTEIN 2, PXMP2 MPV17"/>
    <property type="match status" value="1"/>
</dbReference>
<evidence type="ECO:0000256" key="1">
    <source>
        <dbReference type="ARBA" id="ARBA00004141"/>
    </source>
</evidence>
<comment type="subcellular location">
    <subcellularLocation>
        <location evidence="1">Membrane</location>
        <topology evidence="1">Multi-pass membrane protein</topology>
    </subcellularLocation>
</comment>
<evidence type="ECO:0000313" key="8">
    <source>
        <dbReference type="Proteomes" id="UP000078542"/>
    </source>
</evidence>
<evidence type="ECO:0000256" key="5">
    <source>
        <dbReference type="ARBA" id="ARBA00023136"/>
    </source>
</evidence>
<dbReference type="GO" id="GO:0005739">
    <property type="term" value="C:mitochondrion"/>
    <property type="evidence" value="ECO:0007669"/>
    <property type="project" value="TreeGrafter"/>
</dbReference>
<evidence type="ECO:0000313" key="7">
    <source>
        <dbReference type="EMBL" id="KYN06644.1"/>
    </source>
</evidence>
<dbReference type="Proteomes" id="UP000078542">
    <property type="component" value="Unassembled WGS sequence"/>
</dbReference>
<dbReference type="Pfam" id="PF04117">
    <property type="entry name" value="Mpv17_PMP22"/>
    <property type="match status" value="1"/>
</dbReference>
<dbReference type="AlphaFoldDB" id="A0A195D2Q0"/>
<keyword evidence="5 6" id="KW-0472">Membrane</keyword>
<evidence type="ECO:0000256" key="3">
    <source>
        <dbReference type="ARBA" id="ARBA00022692"/>
    </source>
</evidence>
<gene>
    <name evidence="7" type="ORF">ALC62_02301</name>
</gene>
<feature type="transmembrane region" description="Helical" evidence="6">
    <location>
        <begin position="135"/>
        <end position="153"/>
    </location>
</feature>
<evidence type="ECO:0000256" key="6">
    <source>
        <dbReference type="RuleBase" id="RU363053"/>
    </source>
</evidence>
<protein>
    <submittedName>
        <fullName evidence="7">Mpv17-like protein</fullName>
    </submittedName>
</protein>
<accession>A0A195D2Q0</accession>
<evidence type="ECO:0000256" key="4">
    <source>
        <dbReference type="ARBA" id="ARBA00022989"/>
    </source>
</evidence>
<dbReference type="PANTHER" id="PTHR11266:SF75">
    <property type="entry name" value="IP10007P-RELATED"/>
    <property type="match status" value="1"/>
</dbReference>